<dbReference type="OrthoDB" id="721009at2"/>
<dbReference type="PROSITE" id="PS51820">
    <property type="entry name" value="PA14"/>
    <property type="match status" value="1"/>
</dbReference>
<comment type="caution">
    <text evidence="5">The sequence shown here is derived from an EMBL/GenBank/DDBJ whole genome shotgun (WGS) entry which is preliminary data.</text>
</comment>
<dbReference type="Pfam" id="PF07691">
    <property type="entry name" value="PA14"/>
    <property type="match status" value="1"/>
</dbReference>
<dbReference type="SUPFAM" id="SSF51445">
    <property type="entry name" value="(Trans)glycosidases"/>
    <property type="match status" value="1"/>
</dbReference>
<dbReference type="FunFam" id="2.60.40.10:FF:000495">
    <property type="entry name" value="Periplasmic beta-glucosidase"/>
    <property type="match status" value="1"/>
</dbReference>
<dbReference type="InterPro" id="IPR026891">
    <property type="entry name" value="Fn3-like"/>
</dbReference>
<dbReference type="SMART" id="SM00758">
    <property type="entry name" value="PA14"/>
    <property type="match status" value="1"/>
</dbReference>
<dbReference type="Pfam" id="PF14310">
    <property type="entry name" value="Fn3-like"/>
    <property type="match status" value="1"/>
</dbReference>
<reference evidence="5 6" key="1">
    <citation type="submission" date="2019-03" db="EMBL/GenBank/DDBJ databases">
        <title>Genomic Encyclopedia of Archaeal and Bacterial Type Strains, Phase II (KMG-II): from individual species to whole genera.</title>
        <authorList>
            <person name="Goeker M."/>
        </authorList>
    </citation>
    <scope>NUCLEOTIDE SEQUENCE [LARGE SCALE GENOMIC DNA]</scope>
    <source>
        <strain evidence="5 6">DSM 28323</strain>
    </source>
</reference>
<feature type="domain" description="PA14" evidence="4">
    <location>
        <begin position="497"/>
        <end position="637"/>
    </location>
</feature>
<accession>A0A4R6IMR5</accession>
<dbReference type="Gene3D" id="2.60.40.10">
    <property type="entry name" value="Immunoglobulins"/>
    <property type="match status" value="1"/>
</dbReference>
<dbReference type="EMBL" id="SNWP01000017">
    <property type="protein sequence ID" value="TDO23381.1"/>
    <property type="molecule type" value="Genomic_DNA"/>
</dbReference>
<proteinExistence type="inferred from homology"/>
<dbReference type="InterPro" id="IPR037524">
    <property type="entry name" value="PA14/GLEYA"/>
</dbReference>
<keyword evidence="3" id="KW-0732">Signal</keyword>
<dbReference type="Proteomes" id="UP000295741">
    <property type="component" value="Unassembled WGS sequence"/>
</dbReference>
<evidence type="ECO:0000256" key="2">
    <source>
        <dbReference type="ARBA" id="ARBA00022801"/>
    </source>
</evidence>
<evidence type="ECO:0000256" key="1">
    <source>
        <dbReference type="ARBA" id="ARBA00005336"/>
    </source>
</evidence>
<dbReference type="Gene3D" id="3.40.50.1700">
    <property type="entry name" value="Glycoside hydrolase family 3 C-terminal domain"/>
    <property type="match status" value="2"/>
</dbReference>
<dbReference type="InterPro" id="IPR013783">
    <property type="entry name" value="Ig-like_fold"/>
</dbReference>
<organism evidence="5 6">
    <name type="scientific">Sediminibacterium goheungense</name>
    <dbReference type="NCBI Taxonomy" id="1086393"/>
    <lineage>
        <taxon>Bacteria</taxon>
        <taxon>Pseudomonadati</taxon>
        <taxon>Bacteroidota</taxon>
        <taxon>Chitinophagia</taxon>
        <taxon>Chitinophagales</taxon>
        <taxon>Chitinophagaceae</taxon>
        <taxon>Sediminibacterium</taxon>
    </lineage>
</organism>
<dbReference type="Gene3D" id="3.20.20.300">
    <property type="entry name" value="Glycoside hydrolase, family 3, N-terminal domain"/>
    <property type="match status" value="1"/>
</dbReference>
<gene>
    <name evidence="5" type="ORF">BC659_3386</name>
</gene>
<feature type="chain" id="PRO_5020523437" evidence="3">
    <location>
        <begin position="26"/>
        <end position="894"/>
    </location>
</feature>
<feature type="signal peptide" evidence="3">
    <location>
        <begin position="1"/>
        <end position="25"/>
    </location>
</feature>
<dbReference type="PRINTS" id="PR00133">
    <property type="entry name" value="GLHYDRLASE3"/>
</dbReference>
<evidence type="ECO:0000313" key="6">
    <source>
        <dbReference type="Proteomes" id="UP000295741"/>
    </source>
</evidence>
<dbReference type="GO" id="GO:0008422">
    <property type="term" value="F:beta-glucosidase activity"/>
    <property type="evidence" value="ECO:0007669"/>
    <property type="project" value="UniProtKB-ARBA"/>
</dbReference>
<dbReference type="InterPro" id="IPR011658">
    <property type="entry name" value="PA14_dom"/>
</dbReference>
<dbReference type="SUPFAM" id="SSF52279">
    <property type="entry name" value="Beta-D-glucan exohydrolase, C-terminal domain"/>
    <property type="match status" value="1"/>
</dbReference>
<evidence type="ECO:0000313" key="5">
    <source>
        <dbReference type="EMBL" id="TDO23381.1"/>
    </source>
</evidence>
<dbReference type="Pfam" id="PF01915">
    <property type="entry name" value="Glyco_hydro_3_C"/>
    <property type="match status" value="1"/>
</dbReference>
<dbReference type="PANTHER" id="PTHR42715:SF10">
    <property type="entry name" value="BETA-GLUCOSIDASE"/>
    <property type="match status" value="1"/>
</dbReference>
<dbReference type="InterPro" id="IPR017853">
    <property type="entry name" value="GH"/>
</dbReference>
<dbReference type="SMART" id="SM01217">
    <property type="entry name" value="Fn3_like"/>
    <property type="match status" value="1"/>
</dbReference>
<comment type="similarity">
    <text evidence="1">Belongs to the glycosyl hydrolase 3 family.</text>
</comment>
<dbReference type="GO" id="GO:0005975">
    <property type="term" value="P:carbohydrate metabolic process"/>
    <property type="evidence" value="ECO:0007669"/>
    <property type="project" value="InterPro"/>
</dbReference>
<dbReference type="InterPro" id="IPR050288">
    <property type="entry name" value="Cellulose_deg_GH3"/>
</dbReference>
<dbReference type="RefSeq" id="WP_133475852.1">
    <property type="nucleotide sequence ID" value="NZ_SNWP01000017.1"/>
</dbReference>
<dbReference type="PANTHER" id="PTHR42715">
    <property type="entry name" value="BETA-GLUCOSIDASE"/>
    <property type="match status" value="1"/>
</dbReference>
<sequence>MKQSCVLSFIYMLAGWFVFSSPVSAQSIPAYKNKNIPIPERVKDLLSRMTAEEKFFQLFMIPGEINKGEEEKYKHGLFGFQVSAGSSDDNAAQQLLKYNTHENAANLAKKINAIQRYFVEQTRLGIPMIPFDEALHGLVREGATVFPQSIGLAASWNTKLMEQVADAIADEAAVRGIRQVLSPVINIATDVRWGRTEETYGEDPFLSAKMGTAFIRSFEQKNIITTPKHFIANVGDGGRDSYPVYFNERILQEIHYPPFIDAIKKGGARSIMTSYNSVDGSPATANKKILTETLKNQWGFDGFVISDASAVGGANVLHYTAKDYADAGKQAISNGLDVVFQTQIDHYKLFIPPFLDGSIPQQRIDDAVARVLTAKFQLGLFEQPYVDEQMAADNSYKTAHQLLAKKAALESIVLLKNIKNTLPLSKNIRSIALIGADATEARLGGYSGAGNEKVSILHGLQTLLPKTKVIYSEGVARKEQHYTVIPATVLSHRNGNQKINGLKGVYYSNIDLSGTPVLERTDKNVDFHWTLYGPDQQLPNDFYSVSWTGNLHAPISGHFNIGLEGNDGFRLYLDNKLIIDQWEKKSYHTRLAPVQLQKDKEYTIRVEFKETNGNAHIKLIWDRDVENKDANKIKQAINIAKGADAVIIVAGIEEGEFRDRASLQLPGLQEKLISELTKTGKKIIVVLIGGSAVNMTNWIDKVDAIIEAWYPGEQGGHAIASVLMGDYNPSGKLPITFPLSEAQLPLVYNHAPTGRGDDYNNLSGQPLFPFGFGLSYTDFQFSDLNIPKVSLKKGDSCLVSCTITNTGKSEGDEVVQLYIRDILSSVSQPVMQLKGFERIHLKAGESRKVYFNILPEHLSLFNADMNKVIESGSFRLMIGSSSRDIRLKGNLLVE</sequence>
<dbReference type="InterPro" id="IPR036962">
    <property type="entry name" value="Glyco_hydro_3_N_sf"/>
</dbReference>
<dbReference type="Pfam" id="PF00933">
    <property type="entry name" value="Glyco_hydro_3"/>
    <property type="match status" value="1"/>
</dbReference>
<evidence type="ECO:0000256" key="3">
    <source>
        <dbReference type="SAM" id="SignalP"/>
    </source>
</evidence>
<name>A0A4R6IMR5_9BACT</name>
<dbReference type="InterPro" id="IPR002772">
    <property type="entry name" value="Glyco_hydro_3_C"/>
</dbReference>
<dbReference type="InterPro" id="IPR001764">
    <property type="entry name" value="Glyco_hydro_3_N"/>
</dbReference>
<dbReference type="AlphaFoldDB" id="A0A4R6IMR5"/>
<protein>
    <submittedName>
        <fullName evidence="5">Beta-glucosidase</fullName>
    </submittedName>
</protein>
<keyword evidence="6" id="KW-1185">Reference proteome</keyword>
<evidence type="ECO:0000259" key="4">
    <source>
        <dbReference type="PROSITE" id="PS51820"/>
    </source>
</evidence>
<keyword evidence="2" id="KW-0378">Hydrolase</keyword>
<dbReference type="InterPro" id="IPR036881">
    <property type="entry name" value="Glyco_hydro_3_C_sf"/>
</dbReference>